<feature type="region of interest" description="Disordered" evidence="1">
    <location>
        <begin position="251"/>
        <end position="273"/>
    </location>
</feature>
<feature type="region of interest" description="Disordered" evidence="1">
    <location>
        <begin position="35"/>
        <end position="66"/>
    </location>
</feature>
<feature type="compositionally biased region" description="Acidic residues" evidence="1">
    <location>
        <begin position="156"/>
        <end position="168"/>
    </location>
</feature>
<evidence type="ECO:0000256" key="1">
    <source>
        <dbReference type="SAM" id="MobiDB-lite"/>
    </source>
</evidence>
<dbReference type="Proteomes" id="UP001165082">
    <property type="component" value="Unassembled WGS sequence"/>
</dbReference>
<feature type="compositionally biased region" description="Acidic residues" evidence="1">
    <location>
        <begin position="253"/>
        <end position="268"/>
    </location>
</feature>
<accession>A0A9W7L681</accession>
<dbReference type="AlphaFoldDB" id="A0A9W7L681"/>
<proteinExistence type="predicted"/>
<dbReference type="EMBL" id="BRXZ01007727">
    <property type="protein sequence ID" value="GMI33042.1"/>
    <property type="molecule type" value="Genomic_DNA"/>
</dbReference>
<evidence type="ECO:0000313" key="3">
    <source>
        <dbReference type="Proteomes" id="UP001165082"/>
    </source>
</evidence>
<comment type="caution">
    <text evidence="2">The sequence shown here is derived from an EMBL/GenBank/DDBJ whole genome shotgun (WGS) entry which is preliminary data.</text>
</comment>
<feature type="compositionally biased region" description="Polar residues" evidence="1">
    <location>
        <begin position="35"/>
        <end position="52"/>
    </location>
</feature>
<reference evidence="2" key="1">
    <citation type="submission" date="2022-07" db="EMBL/GenBank/DDBJ databases">
        <title>Genome analysis of Parmales, a sister group of diatoms, reveals the evolutionary specialization of diatoms from phago-mixotrophs to photoautotrophs.</title>
        <authorList>
            <person name="Ban H."/>
            <person name="Sato S."/>
            <person name="Yoshikawa S."/>
            <person name="Kazumasa Y."/>
            <person name="Nakamura Y."/>
            <person name="Ichinomiya M."/>
            <person name="Saitoh K."/>
            <person name="Sato N."/>
            <person name="Blanc-Mathieu R."/>
            <person name="Endo H."/>
            <person name="Kuwata A."/>
            <person name="Ogata H."/>
        </authorList>
    </citation>
    <scope>NUCLEOTIDE SEQUENCE</scope>
</reference>
<gene>
    <name evidence="2" type="ORF">TrRE_jg9938</name>
</gene>
<feature type="compositionally biased region" description="Low complexity" evidence="1">
    <location>
        <begin position="169"/>
        <end position="183"/>
    </location>
</feature>
<organism evidence="2 3">
    <name type="scientific">Triparma retinervis</name>
    <dbReference type="NCBI Taxonomy" id="2557542"/>
    <lineage>
        <taxon>Eukaryota</taxon>
        <taxon>Sar</taxon>
        <taxon>Stramenopiles</taxon>
        <taxon>Ochrophyta</taxon>
        <taxon>Bolidophyceae</taxon>
        <taxon>Parmales</taxon>
        <taxon>Triparmaceae</taxon>
        <taxon>Triparma</taxon>
    </lineage>
</organism>
<evidence type="ECO:0000313" key="2">
    <source>
        <dbReference type="EMBL" id="GMI33042.1"/>
    </source>
</evidence>
<keyword evidence="3" id="KW-1185">Reference proteome</keyword>
<sequence length="431" mass="48345">MSKRIRRTPKKEVQKEERKTVEEWYQTLYGNMKISVTPSKATPSKSCLSSSKAPRAATPAKSPVGKTKGITFGAIEAVSFARGGKVGELMDIGDGGYSMNEVKTTEDNERTRQNGLLLDEWSDSLTDFEDVGGRGNKKRRESSVFKPPSPVSQEDNNSDESDDMEVDENVYSSSPSHELPHSSYTNDHLVRNSHNLLSNLLNFTVVINDDGILLTFSDLADMGAAFKVRYEMVGEDKCKMVDYGLVKYKQDSGGEEVDDDDDDVDNSDQDSNHDQVLYDVHKGAEEEYELRRILEECGKSNRWRPHENEVIEPHELNQHYERGSRYFSSLATLLRSLSTFSLSHPYKFTAHPLVVDDAEPPVCDYLIVDVKKRGGKEGEEAILKIGIACSDEVKVDTIFRDGKEVQDVVKGNRTERILEMALGCAPQSPER</sequence>
<protein>
    <submittedName>
        <fullName evidence="2">Uncharacterized protein</fullName>
    </submittedName>
</protein>
<dbReference type="OrthoDB" id="10434518at2759"/>
<feature type="region of interest" description="Disordered" evidence="1">
    <location>
        <begin position="128"/>
        <end position="185"/>
    </location>
</feature>
<name>A0A9W7L681_9STRA</name>